<proteinExistence type="predicted"/>
<dbReference type="KEGG" id="pbf:CFX0092_A0116"/>
<dbReference type="PANTHER" id="PTHR43156">
    <property type="entry name" value="STAGE II SPORULATION PROTEIN E-RELATED"/>
    <property type="match status" value="1"/>
</dbReference>
<keyword evidence="1" id="KW-0378">Hydrolase</keyword>
<dbReference type="OrthoDB" id="311592at2"/>
<gene>
    <name evidence="3" type="ORF">CFX0092_A0116</name>
</gene>
<feature type="domain" description="PPM-type phosphatase" evidence="2">
    <location>
        <begin position="375"/>
        <end position="604"/>
    </location>
</feature>
<name>A0A161K2M9_9CHLR</name>
<dbReference type="InterPro" id="IPR003018">
    <property type="entry name" value="GAF"/>
</dbReference>
<dbReference type="InterPro" id="IPR001932">
    <property type="entry name" value="PPM-type_phosphatase-like_dom"/>
</dbReference>
<organism evidence="3 4">
    <name type="scientific">Candidatus Promineifilum breve</name>
    <dbReference type="NCBI Taxonomy" id="1806508"/>
    <lineage>
        <taxon>Bacteria</taxon>
        <taxon>Bacillati</taxon>
        <taxon>Chloroflexota</taxon>
        <taxon>Ardenticatenia</taxon>
        <taxon>Candidatus Promineifilales</taxon>
        <taxon>Candidatus Promineifilaceae</taxon>
        <taxon>Candidatus Promineifilum</taxon>
    </lineage>
</organism>
<evidence type="ECO:0000313" key="3">
    <source>
        <dbReference type="EMBL" id="CUS01997.2"/>
    </source>
</evidence>
<dbReference type="EMBL" id="LN890655">
    <property type="protein sequence ID" value="CUS01997.2"/>
    <property type="molecule type" value="Genomic_DNA"/>
</dbReference>
<dbReference type="AlphaFoldDB" id="A0A161K2M9"/>
<dbReference type="Pfam" id="PF07228">
    <property type="entry name" value="SpoIIE"/>
    <property type="match status" value="1"/>
</dbReference>
<accession>A0A161K2M9</accession>
<sequence length="612" mass="67574">MNPVTDQSELIADLQTLNDISRTLNQFADVQSALNTSLARLIDLMGVETGWIFVVDPAATDRWGGRGFRLAAHHNLPPAMSVTNPDAWDKGCDCQKLCQAGALVDAYNEVRCSRLSGVTGDRHGLAVHATTPLRAGGRALGILNVAAPDWASFTPRSLSLLTNVGNQMGIALERARLFDALQEQRIHEQAALLDLSQQLLSRRDLDDLMAFIVEEVRRQLAADACAVLLTGPDPDYLHFRAAAGWLGDPVGGDYLVPADDSTGSGQVMRTQQALLIEDLQAQDPPLWTSEWLEREGFRAAAMVPLVADGQSIGALIIDSRRPRRLTELEVRFLRLMANQAALAIETARFHREELQRERFDEELAVARKIQMSMLPAELPRLPGWEFAAHFEAAHHIGGDFYDMFTLPGEPGRWGIVIADVSDKGIPAALFMALSRTTIRNLALRGRAPAEVLSWANRYIQEDSQSDMFLSAFYAELTLDTGQLVYANAGHNPPLLWRQAEGTFSRLTLTSPLLGVLEEINVAVRTVTLLPGDALILFTDGITEAIDVDFEEFGDERLESAIRLLAVEQPLPSADDVRTTIADEVRRFSGSMVQYDDMTLLIVKRLEAIYDQQ</sequence>
<protein>
    <submittedName>
        <fullName evidence="3">Stage II sporulation E family protein</fullName>
    </submittedName>
</protein>
<dbReference type="Proteomes" id="UP000215027">
    <property type="component" value="Chromosome I"/>
</dbReference>
<evidence type="ECO:0000256" key="1">
    <source>
        <dbReference type="ARBA" id="ARBA00022801"/>
    </source>
</evidence>
<dbReference type="SUPFAM" id="SSF55781">
    <property type="entry name" value="GAF domain-like"/>
    <property type="match status" value="2"/>
</dbReference>
<evidence type="ECO:0000313" key="4">
    <source>
        <dbReference type="Proteomes" id="UP000215027"/>
    </source>
</evidence>
<reference evidence="3" key="1">
    <citation type="submission" date="2016-01" db="EMBL/GenBank/DDBJ databases">
        <authorList>
            <person name="Mcilroy J.S."/>
            <person name="Karst M S."/>
            <person name="Albertsen M."/>
        </authorList>
    </citation>
    <scope>NUCLEOTIDE SEQUENCE</scope>
    <source>
        <strain evidence="3">Cfx-K</strain>
    </source>
</reference>
<dbReference type="InterPro" id="IPR036457">
    <property type="entry name" value="PPM-type-like_dom_sf"/>
</dbReference>
<dbReference type="InterPro" id="IPR029016">
    <property type="entry name" value="GAF-like_dom_sf"/>
</dbReference>
<dbReference type="PANTHER" id="PTHR43156:SF2">
    <property type="entry name" value="STAGE II SPORULATION PROTEIN E"/>
    <property type="match status" value="1"/>
</dbReference>
<dbReference type="SMART" id="SM00331">
    <property type="entry name" value="PP2C_SIG"/>
    <property type="match status" value="1"/>
</dbReference>
<dbReference type="Gene3D" id="3.60.40.10">
    <property type="entry name" value="PPM-type phosphatase domain"/>
    <property type="match status" value="1"/>
</dbReference>
<dbReference type="SMART" id="SM00065">
    <property type="entry name" value="GAF"/>
    <property type="match status" value="2"/>
</dbReference>
<dbReference type="Gene3D" id="3.30.450.40">
    <property type="match status" value="2"/>
</dbReference>
<evidence type="ECO:0000259" key="2">
    <source>
        <dbReference type="PROSITE" id="PS51746"/>
    </source>
</evidence>
<dbReference type="InterPro" id="IPR052016">
    <property type="entry name" value="Bact_Sigma-Reg"/>
</dbReference>
<dbReference type="SUPFAM" id="SSF81606">
    <property type="entry name" value="PP2C-like"/>
    <property type="match status" value="1"/>
</dbReference>
<dbReference type="PROSITE" id="PS51746">
    <property type="entry name" value="PPM_2"/>
    <property type="match status" value="1"/>
</dbReference>
<dbReference type="Pfam" id="PF13185">
    <property type="entry name" value="GAF_2"/>
    <property type="match status" value="2"/>
</dbReference>
<dbReference type="GO" id="GO:0016791">
    <property type="term" value="F:phosphatase activity"/>
    <property type="evidence" value="ECO:0007669"/>
    <property type="project" value="TreeGrafter"/>
</dbReference>
<keyword evidence="4" id="KW-1185">Reference proteome</keyword>